<gene>
    <name evidence="3" type="ORF">QNA12_04550</name>
</gene>
<dbReference type="Gene3D" id="3.40.50.2300">
    <property type="match status" value="1"/>
</dbReference>
<dbReference type="Gene3D" id="3.40.50.300">
    <property type="entry name" value="P-loop containing nucleotide triphosphate hydrolases"/>
    <property type="match status" value="1"/>
</dbReference>
<dbReference type="InterPro" id="IPR050625">
    <property type="entry name" value="ParA/MinD_ATPase"/>
</dbReference>
<evidence type="ECO:0000256" key="1">
    <source>
        <dbReference type="ARBA" id="ARBA00022741"/>
    </source>
</evidence>
<dbReference type="PANTHER" id="PTHR43384:SF6">
    <property type="entry name" value="SEPTUM SITE-DETERMINING PROTEIN MIND HOMOLOG, CHLOROPLASTIC"/>
    <property type="match status" value="1"/>
</dbReference>
<dbReference type="SUPFAM" id="SSF52172">
    <property type="entry name" value="CheY-like"/>
    <property type="match status" value="1"/>
</dbReference>
<dbReference type="PANTHER" id="PTHR43384">
    <property type="entry name" value="SEPTUM SITE-DETERMINING PROTEIN MIND HOMOLOG, CHLOROPLASTIC-RELATED"/>
    <property type="match status" value="1"/>
</dbReference>
<keyword evidence="4" id="KW-1185">Reference proteome</keyword>
<dbReference type="InterPro" id="IPR027417">
    <property type="entry name" value="P-loop_NTPase"/>
</dbReference>
<evidence type="ECO:0008006" key="5">
    <source>
        <dbReference type="Google" id="ProtNLM"/>
    </source>
</evidence>
<dbReference type="EMBL" id="CP125967">
    <property type="protein sequence ID" value="WWO39283.1"/>
    <property type="molecule type" value="Genomic_DNA"/>
</dbReference>
<dbReference type="InterPro" id="IPR011006">
    <property type="entry name" value="CheY-like_superfamily"/>
</dbReference>
<evidence type="ECO:0000256" key="2">
    <source>
        <dbReference type="ARBA" id="ARBA00022840"/>
    </source>
</evidence>
<proteinExistence type="predicted"/>
<keyword evidence="2" id="KW-0067">ATP-binding</keyword>
<accession>A0ABZ2GBN9</accession>
<organism evidence="3 4">
    <name type="scientific">Pectobacterium cacticida</name>
    <dbReference type="NCBI Taxonomy" id="69221"/>
    <lineage>
        <taxon>Bacteria</taxon>
        <taxon>Pseudomonadati</taxon>
        <taxon>Pseudomonadota</taxon>
        <taxon>Gammaproteobacteria</taxon>
        <taxon>Enterobacterales</taxon>
        <taxon>Pectobacteriaceae</taxon>
        <taxon>Pectobacterium</taxon>
    </lineage>
</organism>
<evidence type="ECO:0000313" key="4">
    <source>
        <dbReference type="Proteomes" id="UP001379444"/>
    </source>
</evidence>
<keyword evidence="1" id="KW-0547">Nucleotide-binding</keyword>
<dbReference type="RefSeq" id="WP_264496725.1">
    <property type="nucleotide sequence ID" value="NZ_CP109947.1"/>
</dbReference>
<reference evidence="3 4" key="1">
    <citation type="journal article" date="2024" name="Front. Plant Sci.">
        <title>Comprehensive phenomic and genomic studies of the species, Pectobacterium cacticida and proposal for reclassification as Alcorniella cacticida comb. nov.</title>
        <authorList>
            <person name="Jonca J."/>
            <person name="Pirhonen M."/>
            <person name="Waleron M.M."/>
            <person name="Gawor J."/>
            <person name="Mrozik A."/>
            <person name="Smoktunowicz M."/>
            <person name="Waleron K."/>
            <person name="Waleron M."/>
        </authorList>
    </citation>
    <scope>NUCLEOTIDE SEQUENCE [LARGE SCALE GENOMIC DNA]</scope>
    <source>
        <strain evidence="3 4">DPMP6</strain>
    </source>
</reference>
<evidence type="ECO:0000313" key="3">
    <source>
        <dbReference type="EMBL" id="WWO39283.1"/>
    </source>
</evidence>
<sequence>MSEVTLSSPVDGDDLPAQPLVAFVYAESEVAHLQDFIGRLNHPDAPVMPGGIAAAKQWCELNVPPHILLVDLEGVAWPLPELEALLNVCGPATQVITLGKTQDVGLYRALLQLGVTDYLVKPFTLDLLAVTLAKCEGQQSGPEYARMGRTVAVVGASGGSGASTVAMGLSRLLSGERHLPVALVDFDRRNGDQLLLQGQDQDAGLAAVLETQDLDARLLQRAMLRVDTRLHLLAQKPTLGELAPVEVDSVLNLGGSLCRMFNQVIWDLPNSYPTGALDVLTYADLRIIVTELTLQDARNIRRVLHEIGDESEGQRLLLVHNQSRFTGAPPLAREQFEHLAGRKIDVTLPHAGQGMAQSLALGALNFSASPAFVQGLRQLVDLACGEQPKPPIERWYTRWLKRK</sequence>
<protein>
    <recommendedName>
        <fullName evidence="5">Histidine kinase</fullName>
    </recommendedName>
</protein>
<dbReference type="SUPFAM" id="SSF52540">
    <property type="entry name" value="P-loop containing nucleoside triphosphate hydrolases"/>
    <property type="match status" value="1"/>
</dbReference>
<dbReference type="Proteomes" id="UP001379444">
    <property type="component" value="Chromosome"/>
</dbReference>
<name>A0ABZ2GBN9_9GAMM</name>